<feature type="domain" description="Integrase catalytic" evidence="4">
    <location>
        <begin position="886"/>
        <end position="1052"/>
    </location>
</feature>
<sequence length="1729" mass="195168">MVSVIGDYKLKVVSGIALPVRSDKLYTGIKMICNGSRIDVAGGYKLHVTRMAVIEISQDELIKNRPYEDDSQIGIAFDPRIKKDNFRIIDVEPLVSCPTILEAAKTLSKVASQGVSKVKSTDKGKRYRRRARSVAKNINTRLDAEERRITNVLKKVRLLEVLKVILVLLVKVQREEQTATGKEISNPLIADSLLKTIRFRRRACTNNWRTSAPPAPKTAKQLAEAIKSRFGGNIESKKMQKNVLKHQFENFSTASNESLDKAYDRFQKMISQLEVHGAPILKEDINQKFLRSLPSSWNQIALIMRNKPDIDEIDIDDLYNNLRVYEDELKRSSGSNFASQNLAFLSSENIGSTNEVSTASGDFGVSTAGGINQVPSTPCTHDIAYSFLAQPTTSRQEGIWTSKKNDMFLLTSQRLSATTVIEKGILLENVDLEGVKEEDLMSNGFEVEPVNYALMAISSSSSSSSSDSENYELKCREIKINNLNLELEKAVKERDELKDKIAKWEESTKNLEEILKSQMSARDKTGLGYSTQLNELSSNHETDSENSLSIFYGRSSDDEHILENDRFSNNGYKAIPPPITGNFLIPRADISFAGETVGKTNDANTEKPKSVSESVVSNPKINRDSVIIEDWTSDDDEEVSGVQKVRPENQTIYLPKNGQCKTKRLMFTYQEVLQHKPTFRPKDLKQDVKTFGVKNMTTAGKRVVVNTGKGKLDTDLKESRWVWRPKGNYLDHVSKDNGSFMLKKGNPEILLQDHAVVDSGCSSHMNGNKSYLLDYEDFNGGFVAFGSDPKGGKIRGKGKIKTANLDFNDVYFVDELNFKLLDKSQVVLRDPRKDDVYNFDLKNIVPSVGHLVRGLPLKVFVNDHTCVACKKGKQHKASYKAKLDRIIRKPLELLHMDLFGPVFVESINKKRYCLVVTDDFSRFSWVFFLATKDETSEILCNLIIGLEKQLNHNVKIIRCDNGTEFKNHAMNEFCAKKGIKREFSIARTPQQNGVAERKNRTFIEAARTMLADSLLPILFWAEAVNTACYVLNRVLVTKPQNKTPYELLIGKSPSISFMGPFGCSLTILNTLDSLGKFDGKSDEGYLLGYSTSSKAFRVYNKRTKRIEENMHINFLEDQPNVAGTGPNWMFDLDFLTNSMNYIPVSIKNQVNVDAGIQDSCIAGSSGKDKGPTQEYILLPLQPYRTRIPVKVVVQIAQEKPSENASSDKDVHDSEDDADKEEQHQMQDNEKYFQDELEMLVTHQMNPITHLSYEAPLPEGNTSGSTEDIMQLKELIDIIPRLVTRIETLETELQKTKTTYGKAVLTLVKKVKILENALKRKTHKVVISNSEGEEPEDQRRIIQDIDDDPLVSLVRESMQMNEKSTDFVTPIKASGEAQEEDISPTILEAAKTLSKVASQGVSKVKSTDKGKRYMRRARSVAKNINTRLDAEEEINNGIEEVSTSSAKVDSGTASKRVQREGKAPMVEEDIQATRKTKEQIRQKEARLEEAIKLQAQMDEEVAKQIYLDEMIAKRMTEEEALSEQQKKRKAQVQFEAQYYTEEDWDAIRAKLEANAELTKDDRKYPLSKDACQVMLKIKLLDGTMDEVCYKLLKMIEKQAGIRNCEEKTKTKRQSELFENAVKGVASASNYSEVDKAKRLGMDIKEMDIIKAKTDKAEHEKGRLTLSRNLFSDTSDTRDATLAIPSKLIGYKDVEGIQRSRFDELRQLLMDGYDKKMGGAYGRPRRFLTLL</sequence>
<dbReference type="InterPro" id="IPR039537">
    <property type="entry name" value="Retrotran_Ty1/copia-like"/>
</dbReference>
<keyword evidence="1" id="KW-0645">Protease</keyword>
<evidence type="ECO:0000313" key="6">
    <source>
        <dbReference type="Proteomes" id="UP001151760"/>
    </source>
</evidence>
<dbReference type="Pfam" id="PF14223">
    <property type="entry name" value="Retrotran_gag_2"/>
    <property type="match status" value="1"/>
</dbReference>
<accession>A0ABQ5ERC3</accession>
<dbReference type="PROSITE" id="PS50994">
    <property type="entry name" value="INTEGRASE"/>
    <property type="match status" value="1"/>
</dbReference>
<dbReference type="InterPro" id="IPR001584">
    <property type="entry name" value="Integrase_cat-core"/>
</dbReference>
<dbReference type="Pfam" id="PF25597">
    <property type="entry name" value="SH3_retrovirus"/>
    <property type="match status" value="1"/>
</dbReference>
<organism evidence="5 6">
    <name type="scientific">Tanacetum coccineum</name>
    <dbReference type="NCBI Taxonomy" id="301880"/>
    <lineage>
        <taxon>Eukaryota</taxon>
        <taxon>Viridiplantae</taxon>
        <taxon>Streptophyta</taxon>
        <taxon>Embryophyta</taxon>
        <taxon>Tracheophyta</taxon>
        <taxon>Spermatophyta</taxon>
        <taxon>Magnoliopsida</taxon>
        <taxon>eudicotyledons</taxon>
        <taxon>Gunneridae</taxon>
        <taxon>Pentapetalae</taxon>
        <taxon>asterids</taxon>
        <taxon>campanulids</taxon>
        <taxon>Asterales</taxon>
        <taxon>Asteraceae</taxon>
        <taxon>Asteroideae</taxon>
        <taxon>Anthemideae</taxon>
        <taxon>Anthemidinae</taxon>
        <taxon>Tanacetum</taxon>
    </lineage>
</organism>
<dbReference type="InterPro" id="IPR057670">
    <property type="entry name" value="SH3_retrovirus"/>
</dbReference>
<dbReference type="InterPro" id="IPR054722">
    <property type="entry name" value="PolX-like_BBD"/>
</dbReference>
<keyword evidence="1" id="KW-0378">Hydrolase</keyword>
<dbReference type="Pfam" id="PF00665">
    <property type="entry name" value="rve"/>
    <property type="match status" value="1"/>
</dbReference>
<feature type="coiled-coil region" evidence="2">
    <location>
        <begin position="468"/>
        <end position="514"/>
    </location>
</feature>
<dbReference type="PANTHER" id="PTHR42648:SF32">
    <property type="entry name" value="RIBONUCLEASE H-LIKE DOMAIN, GAG-PRE-INTEGRASE DOMAIN PROTEIN-RELATED"/>
    <property type="match status" value="1"/>
</dbReference>
<protein>
    <submittedName>
        <fullName evidence="5">Ribonuclease H-like domain-containing protein</fullName>
    </submittedName>
</protein>
<keyword evidence="6" id="KW-1185">Reference proteome</keyword>
<reference evidence="5" key="2">
    <citation type="submission" date="2022-01" db="EMBL/GenBank/DDBJ databases">
        <authorList>
            <person name="Yamashiro T."/>
            <person name="Shiraishi A."/>
            <person name="Satake H."/>
            <person name="Nakayama K."/>
        </authorList>
    </citation>
    <scope>NUCLEOTIDE SEQUENCE</scope>
</reference>
<feature type="coiled-coil region" evidence="2">
    <location>
        <begin position="1469"/>
        <end position="1526"/>
    </location>
</feature>
<feature type="coiled-coil region" evidence="2">
    <location>
        <begin position="128"/>
        <end position="155"/>
    </location>
</feature>
<dbReference type="Gene3D" id="3.30.420.10">
    <property type="entry name" value="Ribonuclease H-like superfamily/Ribonuclease H"/>
    <property type="match status" value="1"/>
</dbReference>
<feature type="region of interest" description="Disordered" evidence="3">
    <location>
        <begin position="1441"/>
        <end position="1463"/>
    </location>
</feature>
<evidence type="ECO:0000313" key="5">
    <source>
        <dbReference type="EMBL" id="GJT53363.1"/>
    </source>
</evidence>
<feature type="region of interest" description="Disordered" evidence="3">
    <location>
        <begin position="1198"/>
        <end position="1225"/>
    </location>
</feature>
<evidence type="ECO:0000256" key="3">
    <source>
        <dbReference type="SAM" id="MobiDB-lite"/>
    </source>
</evidence>
<dbReference type="SUPFAM" id="SSF53098">
    <property type="entry name" value="Ribonuclease H-like"/>
    <property type="match status" value="1"/>
</dbReference>
<feature type="compositionally biased region" description="Basic and acidic residues" evidence="3">
    <location>
        <begin position="1199"/>
        <end position="1211"/>
    </location>
</feature>
<evidence type="ECO:0000256" key="2">
    <source>
        <dbReference type="SAM" id="Coils"/>
    </source>
</evidence>
<dbReference type="Proteomes" id="UP001151760">
    <property type="component" value="Unassembled WGS sequence"/>
</dbReference>
<evidence type="ECO:0000259" key="4">
    <source>
        <dbReference type="PROSITE" id="PS50994"/>
    </source>
</evidence>
<keyword evidence="2" id="KW-0175">Coiled coil</keyword>
<dbReference type="InterPro" id="IPR012337">
    <property type="entry name" value="RNaseH-like_sf"/>
</dbReference>
<feature type="compositionally biased region" description="Polar residues" evidence="3">
    <location>
        <begin position="1441"/>
        <end position="1454"/>
    </location>
</feature>
<dbReference type="InterPro" id="IPR036397">
    <property type="entry name" value="RNaseH_sf"/>
</dbReference>
<name>A0ABQ5ERC3_9ASTR</name>
<dbReference type="Pfam" id="PF22936">
    <property type="entry name" value="Pol_BBD"/>
    <property type="match status" value="1"/>
</dbReference>
<reference evidence="5" key="1">
    <citation type="journal article" date="2022" name="Int. J. Mol. Sci.">
        <title>Draft Genome of Tanacetum Coccineum: Genomic Comparison of Closely Related Tanacetum-Family Plants.</title>
        <authorList>
            <person name="Yamashiro T."/>
            <person name="Shiraishi A."/>
            <person name="Nakayama K."/>
            <person name="Satake H."/>
        </authorList>
    </citation>
    <scope>NUCLEOTIDE SEQUENCE</scope>
</reference>
<evidence type="ECO:0000256" key="1">
    <source>
        <dbReference type="ARBA" id="ARBA00022670"/>
    </source>
</evidence>
<comment type="caution">
    <text evidence="5">The sequence shown here is derived from an EMBL/GenBank/DDBJ whole genome shotgun (WGS) entry which is preliminary data.</text>
</comment>
<dbReference type="EMBL" id="BQNB010016580">
    <property type="protein sequence ID" value="GJT53363.1"/>
    <property type="molecule type" value="Genomic_DNA"/>
</dbReference>
<dbReference type="PANTHER" id="PTHR42648">
    <property type="entry name" value="TRANSPOSASE, PUTATIVE-RELATED"/>
    <property type="match status" value="1"/>
</dbReference>
<gene>
    <name evidence="5" type="ORF">Tco_0988417</name>
</gene>
<proteinExistence type="predicted"/>